<dbReference type="Proteomes" id="UP000015105">
    <property type="component" value="Chromosome 5D"/>
</dbReference>
<organism evidence="1 2">
    <name type="scientific">Aegilops tauschii subsp. strangulata</name>
    <name type="common">Goatgrass</name>
    <dbReference type="NCBI Taxonomy" id="200361"/>
    <lineage>
        <taxon>Eukaryota</taxon>
        <taxon>Viridiplantae</taxon>
        <taxon>Streptophyta</taxon>
        <taxon>Embryophyta</taxon>
        <taxon>Tracheophyta</taxon>
        <taxon>Spermatophyta</taxon>
        <taxon>Magnoliopsida</taxon>
        <taxon>Liliopsida</taxon>
        <taxon>Poales</taxon>
        <taxon>Poaceae</taxon>
        <taxon>BOP clade</taxon>
        <taxon>Pooideae</taxon>
        <taxon>Triticodae</taxon>
        <taxon>Triticeae</taxon>
        <taxon>Triticinae</taxon>
        <taxon>Aegilops</taxon>
    </lineage>
</organism>
<protein>
    <submittedName>
        <fullName evidence="1">Uncharacterized protein</fullName>
    </submittedName>
</protein>
<evidence type="ECO:0000313" key="2">
    <source>
        <dbReference type="Proteomes" id="UP000015105"/>
    </source>
</evidence>
<reference evidence="1" key="5">
    <citation type="journal article" date="2021" name="G3 (Bethesda)">
        <title>Aegilops tauschii genome assembly Aet v5.0 features greater sequence contiguity and improved annotation.</title>
        <authorList>
            <person name="Wang L."/>
            <person name="Zhu T."/>
            <person name="Rodriguez J.C."/>
            <person name="Deal K.R."/>
            <person name="Dubcovsky J."/>
            <person name="McGuire P.E."/>
            <person name="Lux T."/>
            <person name="Spannagl M."/>
            <person name="Mayer K.F.X."/>
            <person name="Baldrich P."/>
            <person name="Meyers B.C."/>
            <person name="Huo N."/>
            <person name="Gu Y.Q."/>
            <person name="Zhou H."/>
            <person name="Devos K.M."/>
            <person name="Bennetzen J.L."/>
            <person name="Unver T."/>
            <person name="Budak H."/>
            <person name="Gulick P.J."/>
            <person name="Galiba G."/>
            <person name="Kalapos B."/>
            <person name="Nelson D.R."/>
            <person name="Li P."/>
            <person name="You F.M."/>
            <person name="Luo M.C."/>
            <person name="Dvorak J."/>
        </authorList>
    </citation>
    <scope>NUCLEOTIDE SEQUENCE [LARGE SCALE GENOMIC DNA]</scope>
    <source>
        <strain evidence="1">cv. AL8/78</strain>
    </source>
</reference>
<accession>A0A453KTR0</accession>
<keyword evidence="2" id="KW-1185">Reference proteome</keyword>
<evidence type="ECO:0000313" key="1">
    <source>
        <dbReference type="EnsemblPlants" id="AET5Gv20512100.15"/>
    </source>
</evidence>
<sequence>MSFHSFGISLRSYIEGFTMATYFIVFRCPTCQVIIKNSTLQLQNHNHLFKDLNSIHPVCTCLHPAQPSPSPLLHCLQTPW</sequence>
<dbReference type="AlphaFoldDB" id="A0A453KTR0"/>
<reference evidence="2" key="2">
    <citation type="journal article" date="2017" name="Nat. Plants">
        <title>The Aegilops tauschii genome reveals multiple impacts of transposons.</title>
        <authorList>
            <person name="Zhao G."/>
            <person name="Zou C."/>
            <person name="Li K."/>
            <person name="Wang K."/>
            <person name="Li T."/>
            <person name="Gao L."/>
            <person name="Zhang X."/>
            <person name="Wang H."/>
            <person name="Yang Z."/>
            <person name="Liu X."/>
            <person name="Jiang W."/>
            <person name="Mao L."/>
            <person name="Kong X."/>
            <person name="Jiao Y."/>
            <person name="Jia J."/>
        </authorList>
    </citation>
    <scope>NUCLEOTIDE SEQUENCE [LARGE SCALE GENOMIC DNA]</scope>
    <source>
        <strain evidence="2">cv. AL8/78</strain>
    </source>
</reference>
<dbReference type="EnsemblPlants" id="AET5Gv20512100.15">
    <property type="protein sequence ID" value="AET5Gv20512100.15"/>
    <property type="gene ID" value="AET5Gv20512100"/>
</dbReference>
<proteinExistence type="predicted"/>
<reference evidence="1" key="3">
    <citation type="journal article" date="2017" name="Nature">
        <title>Genome sequence of the progenitor of the wheat D genome Aegilops tauschii.</title>
        <authorList>
            <person name="Luo M.C."/>
            <person name="Gu Y.Q."/>
            <person name="Puiu D."/>
            <person name="Wang H."/>
            <person name="Twardziok S.O."/>
            <person name="Deal K.R."/>
            <person name="Huo N."/>
            <person name="Zhu T."/>
            <person name="Wang L."/>
            <person name="Wang Y."/>
            <person name="McGuire P.E."/>
            <person name="Liu S."/>
            <person name="Long H."/>
            <person name="Ramasamy R.K."/>
            <person name="Rodriguez J.C."/>
            <person name="Van S.L."/>
            <person name="Yuan L."/>
            <person name="Wang Z."/>
            <person name="Xia Z."/>
            <person name="Xiao L."/>
            <person name="Anderson O.D."/>
            <person name="Ouyang S."/>
            <person name="Liang Y."/>
            <person name="Zimin A.V."/>
            <person name="Pertea G."/>
            <person name="Qi P."/>
            <person name="Bennetzen J.L."/>
            <person name="Dai X."/>
            <person name="Dawson M.W."/>
            <person name="Muller H.G."/>
            <person name="Kugler K."/>
            <person name="Rivarola-Duarte L."/>
            <person name="Spannagl M."/>
            <person name="Mayer K.F.X."/>
            <person name="Lu F.H."/>
            <person name="Bevan M.W."/>
            <person name="Leroy P."/>
            <person name="Li P."/>
            <person name="You F.M."/>
            <person name="Sun Q."/>
            <person name="Liu Z."/>
            <person name="Lyons E."/>
            <person name="Wicker T."/>
            <person name="Salzberg S.L."/>
            <person name="Devos K.M."/>
            <person name="Dvorak J."/>
        </authorList>
    </citation>
    <scope>NUCLEOTIDE SEQUENCE [LARGE SCALE GENOMIC DNA]</scope>
    <source>
        <strain evidence="1">cv. AL8/78</strain>
    </source>
</reference>
<name>A0A453KTR0_AEGTS</name>
<reference evidence="2" key="1">
    <citation type="journal article" date="2014" name="Science">
        <title>Ancient hybridizations among the ancestral genomes of bread wheat.</title>
        <authorList>
            <consortium name="International Wheat Genome Sequencing Consortium,"/>
            <person name="Marcussen T."/>
            <person name="Sandve S.R."/>
            <person name="Heier L."/>
            <person name="Spannagl M."/>
            <person name="Pfeifer M."/>
            <person name="Jakobsen K.S."/>
            <person name="Wulff B.B."/>
            <person name="Steuernagel B."/>
            <person name="Mayer K.F."/>
            <person name="Olsen O.A."/>
        </authorList>
    </citation>
    <scope>NUCLEOTIDE SEQUENCE [LARGE SCALE GENOMIC DNA]</scope>
    <source>
        <strain evidence="2">cv. AL8/78</strain>
    </source>
</reference>
<dbReference type="Gramene" id="AET5Gv20512100.15">
    <property type="protein sequence ID" value="AET5Gv20512100.15"/>
    <property type="gene ID" value="AET5Gv20512100"/>
</dbReference>
<reference evidence="1" key="4">
    <citation type="submission" date="2019-03" db="UniProtKB">
        <authorList>
            <consortium name="EnsemblPlants"/>
        </authorList>
    </citation>
    <scope>IDENTIFICATION</scope>
</reference>